<dbReference type="AlphaFoldDB" id="A0A1D3TWT7"/>
<dbReference type="OrthoDB" id="9775346at2"/>
<evidence type="ECO:0000313" key="2">
    <source>
        <dbReference type="Proteomes" id="UP000199315"/>
    </source>
</evidence>
<dbReference type="SUPFAM" id="SSF48371">
    <property type="entry name" value="ARM repeat"/>
    <property type="match status" value="1"/>
</dbReference>
<dbReference type="InterPro" id="IPR016024">
    <property type="entry name" value="ARM-type_fold"/>
</dbReference>
<keyword evidence="2" id="KW-1185">Reference proteome</keyword>
<dbReference type="InterPro" id="IPR014825">
    <property type="entry name" value="DNA_alkylation"/>
</dbReference>
<name>A0A1D3TWT7_9FIRM</name>
<dbReference type="RefSeq" id="WP_091235865.1">
    <property type="nucleotide sequence ID" value="NZ_FMKA01000025.1"/>
</dbReference>
<sequence length="235" mass="27831">MDHMISEIRKELEQNADDKTKNSTQRFFKEEVVCYGVRSAIVGKLAKKYYGEIKGKNKTEIFSLCEELMKSGYCEDAYIAFEWAFLTRKEYEPDDFQMFERWVGNYVDNWAKCDTLCNHAVGSFVEQYPQYIQELKKWTKSDNRWYRRASAVSLILPARKGLFLDDIFEIAESLLKDKDDLVQKGYGWMLKEASKAHQKEVFDFVMKNKQEMPRTALRYAIEKFPEDLRSMAMEK</sequence>
<gene>
    <name evidence="1" type="ORF">SAMN05421730_102521</name>
</gene>
<reference evidence="1 2" key="1">
    <citation type="submission" date="2016-09" db="EMBL/GenBank/DDBJ databases">
        <authorList>
            <person name="Capua I."/>
            <person name="De Benedictis P."/>
            <person name="Joannis T."/>
            <person name="Lombin L.H."/>
            <person name="Cattoli G."/>
        </authorList>
    </citation>
    <scope>NUCLEOTIDE SEQUENCE [LARGE SCALE GENOMIC DNA]</scope>
    <source>
        <strain evidence="1 2">GluBS11</strain>
    </source>
</reference>
<organism evidence="1 2">
    <name type="scientific">Anaerobium acetethylicum</name>
    <dbReference type="NCBI Taxonomy" id="1619234"/>
    <lineage>
        <taxon>Bacteria</taxon>
        <taxon>Bacillati</taxon>
        <taxon>Bacillota</taxon>
        <taxon>Clostridia</taxon>
        <taxon>Lachnospirales</taxon>
        <taxon>Lachnospiraceae</taxon>
        <taxon>Anaerobium</taxon>
    </lineage>
</organism>
<dbReference type="CDD" id="cd06561">
    <property type="entry name" value="AlkD_like"/>
    <property type="match status" value="1"/>
</dbReference>
<dbReference type="PANTHER" id="PTHR34070:SF1">
    <property type="entry name" value="DNA ALKYLATION REPAIR PROTEIN"/>
    <property type="match status" value="1"/>
</dbReference>
<dbReference type="PANTHER" id="PTHR34070">
    <property type="entry name" value="ARMADILLO-TYPE FOLD"/>
    <property type="match status" value="1"/>
</dbReference>
<evidence type="ECO:0000313" key="1">
    <source>
        <dbReference type="EMBL" id="SCP98733.1"/>
    </source>
</evidence>
<dbReference type="Proteomes" id="UP000199315">
    <property type="component" value="Unassembled WGS sequence"/>
</dbReference>
<dbReference type="Pfam" id="PF08713">
    <property type="entry name" value="DNA_alkylation"/>
    <property type="match status" value="1"/>
</dbReference>
<protein>
    <submittedName>
        <fullName evidence="1">3-methyladenine DNA glycosylase AlkD</fullName>
    </submittedName>
</protein>
<dbReference type="EMBL" id="FMKA01000025">
    <property type="protein sequence ID" value="SCP98733.1"/>
    <property type="molecule type" value="Genomic_DNA"/>
</dbReference>
<accession>A0A1D3TWT7</accession>
<dbReference type="Gene3D" id="1.25.10.90">
    <property type="match status" value="1"/>
</dbReference>
<proteinExistence type="predicted"/>